<dbReference type="PANTHER" id="PTHR40980">
    <property type="entry name" value="PLUG DOMAIN-CONTAINING PROTEIN"/>
    <property type="match status" value="1"/>
</dbReference>
<evidence type="ECO:0000256" key="4">
    <source>
        <dbReference type="SAM" id="SignalP"/>
    </source>
</evidence>
<keyword evidence="2" id="KW-0472">Membrane</keyword>
<evidence type="ECO:0000313" key="6">
    <source>
        <dbReference type="EMBL" id="RDC54915.1"/>
    </source>
</evidence>
<dbReference type="SUPFAM" id="SSF56935">
    <property type="entry name" value="Porins"/>
    <property type="match status" value="1"/>
</dbReference>
<feature type="domain" description="Outer membrane protein beta-barrel" evidence="5">
    <location>
        <begin position="386"/>
        <end position="789"/>
    </location>
</feature>
<dbReference type="InterPro" id="IPR041700">
    <property type="entry name" value="OMP_b-brl_3"/>
</dbReference>
<dbReference type="PANTHER" id="PTHR40980:SF4">
    <property type="entry name" value="TONB-DEPENDENT RECEPTOR-LIKE BETA-BARREL DOMAIN-CONTAINING PROTEIN"/>
    <property type="match status" value="1"/>
</dbReference>
<gene>
    <name evidence="6" type="ORF">DU508_19060</name>
</gene>
<dbReference type="EMBL" id="QPKV01000009">
    <property type="protein sequence ID" value="RDC54915.1"/>
    <property type="molecule type" value="Genomic_DNA"/>
</dbReference>
<evidence type="ECO:0000256" key="1">
    <source>
        <dbReference type="ARBA" id="ARBA00004442"/>
    </source>
</evidence>
<feature type="signal peptide" evidence="4">
    <location>
        <begin position="1"/>
        <end position="19"/>
    </location>
</feature>
<reference evidence="6 7" key="1">
    <citation type="submission" date="2018-07" db="EMBL/GenBank/DDBJ databases">
        <title>Pedobacter sp. nov., isolated from soil.</title>
        <authorList>
            <person name="Zhou L.Y."/>
            <person name="Du Z.J."/>
        </authorList>
    </citation>
    <scope>NUCLEOTIDE SEQUENCE [LARGE SCALE GENOMIC DNA]</scope>
    <source>
        <strain evidence="6 7">JDX94</strain>
    </source>
</reference>
<dbReference type="InterPro" id="IPR037066">
    <property type="entry name" value="Plug_dom_sf"/>
</dbReference>
<keyword evidence="3" id="KW-0998">Cell outer membrane</keyword>
<comment type="subcellular location">
    <subcellularLocation>
        <location evidence="1">Cell outer membrane</location>
    </subcellularLocation>
</comment>
<dbReference type="Pfam" id="PF14905">
    <property type="entry name" value="OMP_b-brl_3"/>
    <property type="match status" value="1"/>
</dbReference>
<organism evidence="6 7">
    <name type="scientific">Pedobacter chinensis</name>
    <dbReference type="NCBI Taxonomy" id="2282421"/>
    <lineage>
        <taxon>Bacteria</taxon>
        <taxon>Pseudomonadati</taxon>
        <taxon>Bacteroidota</taxon>
        <taxon>Sphingobacteriia</taxon>
        <taxon>Sphingobacteriales</taxon>
        <taxon>Sphingobacteriaceae</taxon>
        <taxon>Pedobacter</taxon>
    </lineage>
</organism>
<keyword evidence="6" id="KW-0675">Receptor</keyword>
<dbReference type="Proteomes" id="UP000253961">
    <property type="component" value="Unassembled WGS sequence"/>
</dbReference>
<keyword evidence="4" id="KW-0732">Signal</keyword>
<dbReference type="Gene3D" id="2.40.170.20">
    <property type="entry name" value="TonB-dependent receptor, beta-barrel domain"/>
    <property type="match status" value="1"/>
</dbReference>
<dbReference type="SUPFAM" id="SSF49464">
    <property type="entry name" value="Carboxypeptidase regulatory domain-like"/>
    <property type="match status" value="1"/>
</dbReference>
<name>A0A369PUI5_9SPHI</name>
<feature type="chain" id="PRO_5017000822" evidence="4">
    <location>
        <begin position="20"/>
        <end position="817"/>
    </location>
</feature>
<sequence length="817" mass="90794">MRKLLVLMACLMVCGVSFAQKLNKISGKIVDEKAVAVPFAIVRVLNFPDTTVVKSVATNSDGGFEITQLKNGNYILSISMVGFKSKKTEKFSLNDDLKMPVISIESLTKQLKEISISGKKPFIEHQIDKTVLNVENSITATGGTALEVLEKAPGVQIDRQSDQIKLNNKSGVLVMVDGKTNFLSGADVTALLSNMSAEQISTIEIITNPSSKYDAAGNAGIINIKLKRNKAYGTNGTVSFNGGQAIMPDSPSDLYRAGVNLNLNHREGKWNIFGNGAVARKSNFNNLSLNRTTSSNGLSSFLTQNFKRQNKGVGFQGKLGTDYYASEKTVFGLMLDANTVKTKLTNFSNTNINAVQSGTNTLSSILQDAYSTSPIGNLTANFNIKHDFDKNGKSLTFDMDYSGFSNEKDESFLADYLNGGGSSTNQTSLRNSTDAKINVYAAKTDLTLPLSKTMKIETGLKSSYVVTNNDFLSEQFISGAWQNDVGKSNYFVYKENINAAYANFAKEWKVWQIQLGLRAEHTHSNGNSVTDNKEVDRNYVSLFPTAFVNQKISENHNIRYSYSRRVDRPNYQQLNPFVFYMDPLAVDQGNPYLKPQFTDNFEINYSYKQASLTLGYSDTRDMITQISQQNDVTRVINVIRQNLGRFQNFSAGIYIPIKITKWWNLQNNASLYYSKFQDPNLEGAAYDAGKVAANLYSSSSFTLPQNFSLEINFWLNTPRVSGVERTTVTQYAINAGIQKSMLNKKLKLRLNMDDIFLTNYWAGSLVYQNVNMNVVNRYTSRRANFNISYNFGNQNVKSARSRNTATDDIKNRAGGGS</sequence>
<proteinExistence type="predicted"/>
<evidence type="ECO:0000256" key="3">
    <source>
        <dbReference type="ARBA" id="ARBA00023237"/>
    </source>
</evidence>
<protein>
    <submittedName>
        <fullName evidence="6">TonB-dependent receptor</fullName>
    </submittedName>
</protein>
<dbReference type="OrthoDB" id="606851at2"/>
<comment type="caution">
    <text evidence="6">The sequence shown here is derived from an EMBL/GenBank/DDBJ whole genome shotgun (WGS) entry which is preliminary data.</text>
</comment>
<dbReference type="AlphaFoldDB" id="A0A369PUI5"/>
<dbReference type="Gene3D" id="2.60.40.1120">
    <property type="entry name" value="Carboxypeptidase-like, regulatory domain"/>
    <property type="match status" value="1"/>
</dbReference>
<dbReference type="RefSeq" id="WP_115404363.1">
    <property type="nucleotide sequence ID" value="NZ_QPKV01000009.1"/>
</dbReference>
<dbReference type="InterPro" id="IPR036942">
    <property type="entry name" value="Beta-barrel_TonB_sf"/>
</dbReference>
<accession>A0A369PUI5</accession>
<evidence type="ECO:0000313" key="7">
    <source>
        <dbReference type="Proteomes" id="UP000253961"/>
    </source>
</evidence>
<dbReference type="InterPro" id="IPR008969">
    <property type="entry name" value="CarboxyPept-like_regulatory"/>
</dbReference>
<evidence type="ECO:0000256" key="2">
    <source>
        <dbReference type="ARBA" id="ARBA00023136"/>
    </source>
</evidence>
<dbReference type="GO" id="GO:0009279">
    <property type="term" value="C:cell outer membrane"/>
    <property type="evidence" value="ECO:0007669"/>
    <property type="project" value="UniProtKB-SubCell"/>
</dbReference>
<dbReference type="Pfam" id="PF13620">
    <property type="entry name" value="CarboxypepD_reg"/>
    <property type="match status" value="1"/>
</dbReference>
<dbReference type="Gene3D" id="2.170.130.10">
    <property type="entry name" value="TonB-dependent receptor, plug domain"/>
    <property type="match status" value="1"/>
</dbReference>
<evidence type="ECO:0000259" key="5">
    <source>
        <dbReference type="Pfam" id="PF14905"/>
    </source>
</evidence>
<keyword evidence="7" id="KW-1185">Reference proteome</keyword>